<dbReference type="OrthoDB" id="265717at2759"/>
<name>A0A2J6S3P1_HYAVF</name>
<evidence type="ECO:0000259" key="3">
    <source>
        <dbReference type="PROSITE" id="PS50280"/>
    </source>
</evidence>
<feature type="domain" description="SET" evidence="3">
    <location>
        <begin position="140"/>
        <end position="284"/>
    </location>
</feature>
<accession>A0A2J6S3P1</accession>
<dbReference type="SUPFAM" id="SSF82199">
    <property type="entry name" value="SET domain"/>
    <property type="match status" value="1"/>
</dbReference>
<keyword evidence="5" id="KW-1185">Reference proteome</keyword>
<dbReference type="PROSITE" id="PS50280">
    <property type="entry name" value="SET"/>
    <property type="match status" value="1"/>
</dbReference>
<sequence>MYLSLLATSLSLLSFARAGQHPLYFNFEENVCSIAEQSLFSGPSVQNIEEEHHHGSGSCSHHEPQQSEVPVSRPSPWTHKKQCLEDEENYQEYCVYTNAKFANERGISFFTTRSIAKQVESLPAFSERGLYDNVNKFDNPPWEVRRIPGRGNGLFATRKLNRGDEIIAATPVGVYHRDAFIADKLIDYQYLRKTFDQMPNATREIILRTAANNPGDPIMERINTNAFLGEFEDAPHFLFYPETALMNHDCRPNSMHYHDPSTLIHATYASRTILPGEEITITYINILQTFMERQTHLWHAWGFQCTCALCSSNPGDISTSDSRTREILAMQTYLADWTPNSQGTPKMARQLLSLYEAEEVHAAMGKGHMLAALAYNAVGDTYQAKKHANLAIKAGIVSSGEEEADTKDMAALNENPEGHWSFKARTPKQ</sequence>
<dbReference type="PANTHER" id="PTHR47332">
    <property type="entry name" value="SET DOMAIN-CONTAINING PROTEIN 5"/>
    <property type="match status" value="1"/>
</dbReference>
<evidence type="ECO:0000313" key="4">
    <source>
        <dbReference type="EMBL" id="PMD45390.1"/>
    </source>
</evidence>
<feature type="region of interest" description="Disordered" evidence="1">
    <location>
        <begin position="49"/>
        <end position="78"/>
    </location>
</feature>
<dbReference type="InterPro" id="IPR001214">
    <property type="entry name" value="SET_dom"/>
</dbReference>
<dbReference type="InterPro" id="IPR046341">
    <property type="entry name" value="SET_dom_sf"/>
</dbReference>
<reference evidence="4 5" key="1">
    <citation type="submission" date="2016-04" db="EMBL/GenBank/DDBJ databases">
        <title>A degradative enzymes factory behind the ericoid mycorrhizal symbiosis.</title>
        <authorList>
            <consortium name="DOE Joint Genome Institute"/>
            <person name="Martino E."/>
            <person name="Morin E."/>
            <person name="Grelet G."/>
            <person name="Kuo A."/>
            <person name="Kohler A."/>
            <person name="Daghino S."/>
            <person name="Barry K."/>
            <person name="Choi C."/>
            <person name="Cichocki N."/>
            <person name="Clum A."/>
            <person name="Copeland A."/>
            <person name="Hainaut M."/>
            <person name="Haridas S."/>
            <person name="Labutti K."/>
            <person name="Lindquist E."/>
            <person name="Lipzen A."/>
            <person name="Khouja H.-R."/>
            <person name="Murat C."/>
            <person name="Ohm R."/>
            <person name="Olson A."/>
            <person name="Spatafora J."/>
            <person name="Veneault-Fourrey C."/>
            <person name="Henrissat B."/>
            <person name="Grigoriev I."/>
            <person name="Martin F."/>
            <person name="Perotto S."/>
        </authorList>
    </citation>
    <scope>NUCLEOTIDE SEQUENCE [LARGE SCALE GENOMIC DNA]</scope>
    <source>
        <strain evidence="4 5">F</strain>
    </source>
</reference>
<dbReference type="Pfam" id="PF00856">
    <property type="entry name" value="SET"/>
    <property type="match status" value="1"/>
</dbReference>
<dbReference type="AlphaFoldDB" id="A0A2J6S3P1"/>
<dbReference type="EMBL" id="KZ613940">
    <property type="protein sequence ID" value="PMD45390.1"/>
    <property type="molecule type" value="Genomic_DNA"/>
</dbReference>
<evidence type="ECO:0000256" key="2">
    <source>
        <dbReference type="SAM" id="SignalP"/>
    </source>
</evidence>
<protein>
    <submittedName>
        <fullName evidence="4">SET domain-containing protein</fullName>
    </submittedName>
</protein>
<feature type="compositionally biased region" description="Basic and acidic residues" evidence="1">
    <location>
        <begin position="49"/>
        <end position="65"/>
    </location>
</feature>
<proteinExistence type="predicted"/>
<dbReference type="STRING" id="1149755.A0A2J6S3P1"/>
<dbReference type="Gene3D" id="2.170.270.10">
    <property type="entry name" value="SET domain"/>
    <property type="match status" value="1"/>
</dbReference>
<organism evidence="4 5">
    <name type="scientific">Hyaloscypha variabilis (strain UAMH 11265 / GT02V1 / F)</name>
    <name type="common">Meliniomyces variabilis</name>
    <dbReference type="NCBI Taxonomy" id="1149755"/>
    <lineage>
        <taxon>Eukaryota</taxon>
        <taxon>Fungi</taxon>
        <taxon>Dikarya</taxon>
        <taxon>Ascomycota</taxon>
        <taxon>Pezizomycotina</taxon>
        <taxon>Leotiomycetes</taxon>
        <taxon>Helotiales</taxon>
        <taxon>Hyaloscyphaceae</taxon>
        <taxon>Hyaloscypha</taxon>
        <taxon>Hyaloscypha variabilis</taxon>
    </lineage>
</organism>
<feature type="signal peptide" evidence="2">
    <location>
        <begin position="1"/>
        <end position="18"/>
    </location>
</feature>
<gene>
    <name evidence="4" type="ORF">L207DRAFT_552131</name>
</gene>
<evidence type="ECO:0000256" key="1">
    <source>
        <dbReference type="SAM" id="MobiDB-lite"/>
    </source>
</evidence>
<dbReference type="SMART" id="SM00317">
    <property type="entry name" value="SET"/>
    <property type="match status" value="1"/>
</dbReference>
<dbReference type="PANTHER" id="PTHR47332:SF6">
    <property type="entry name" value="SET DOMAIN-CONTAINING PROTEIN"/>
    <property type="match status" value="1"/>
</dbReference>
<keyword evidence="2" id="KW-0732">Signal</keyword>
<dbReference type="Proteomes" id="UP000235786">
    <property type="component" value="Unassembled WGS sequence"/>
</dbReference>
<feature type="chain" id="PRO_5014329627" evidence="2">
    <location>
        <begin position="19"/>
        <end position="429"/>
    </location>
</feature>
<dbReference type="InterPro" id="IPR053185">
    <property type="entry name" value="SET_domain_protein"/>
</dbReference>
<evidence type="ECO:0000313" key="5">
    <source>
        <dbReference type="Proteomes" id="UP000235786"/>
    </source>
</evidence>
<dbReference type="CDD" id="cd20071">
    <property type="entry name" value="SET_SMYD"/>
    <property type="match status" value="1"/>
</dbReference>